<evidence type="ECO:0000259" key="2">
    <source>
        <dbReference type="SMART" id="SM00504"/>
    </source>
</evidence>
<evidence type="ECO:0000256" key="1">
    <source>
        <dbReference type="SAM" id="MobiDB-lite"/>
    </source>
</evidence>
<dbReference type="GO" id="GO:0016567">
    <property type="term" value="P:protein ubiquitination"/>
    <property type="evidence" value="ECO:0007669"/>
    <property type="project" value="InterPro"/>
</dbReference>
<evidence type="ECO:0000313" key="3">
    <source>
        <dbReference type="EMBL" id="KAG5509552.1"/>
    </source>
</evidence>
<feature type="domain" description="U-box" evidence="2">
    <location>
        <begin position="633"/>
        <end position="695"/>
    </location>
</feature>
<comment type="caution">
    <text evidence="3">The sequence shown here is derived from an EMBL/GenBank/DDBJ whole genome shotgun (WGS) entry which is preliminary data.</text>
</comment>
<evidence type="ECO:0000313" key="4">
    <source>
        <dbReference type="Proteomes" id="UP000674318"/>
    </source>
</evidence>
<proteinExistence type="predicted"/>
<dbReference type="RefSeq" id="XP_067758704.1">
    <property type="nucleotide sequence ID" value="XM_067902207.1"/>
</dbReference>
<dbReference type="Pfam" id="PF04564">
    <property type="entry name" value="U-box"/>
    <property type="match status" value="1"/>
</dbReference>
<reference evidence="3 4" key="1">
    <citation type="submission" date="2021-02" db="EMBL/GenBank/DDBJ databases">
        <title>Porcisia hertigi Genome sequencing and assembly.</title>
        <authorList>
            <person name="Almutairi H."/>
            <person name="Gatherer D."/>
        </authorList>
    </citation>
    <scope>NUCLEOTIDE SEQUENCE [LARGE SCALE GENOMIC DNA]</scope>
    <source>
        <strain evidence="3 4">C119</strain>
    </source>
</reference>
<sequence>MSLHPAVQLLCDQSIDAIGLTTVSSVAAALGDVSVATDLIQRPEQVKALQDVLNKCMSILKNDAKNFTLRLACLECLYTLSQPPIPVFRTGLLHKTLDSMNSSVEELLVRTSPNDAESISSAREMLTVLIFRTTNYDTRVGRLLLEHTCNGNAGSMLETLLRITVHHRETCEWPLLQAALLSLYELTLPATYYATGEDSVAESKRDSAGAATDSSLQTFTLESFQARIAALLTEMREHRVLEQLLTSLRLSWCDSTCKRSPPSLAQGLADSVMLGALGRPDVAHTVTSVSTGQQMELQNWLAAFSLLCRAMDNMVEFCCEVNLVTEMRVRLLGDPGCHDWLASAAVPAVIAAIQSFVSDVDASASLSESGTGSDVVASTTDAMRCGLLATAVTLLRLLRMALYRPVVGFTKEFLSSMARLAEQVQRAERYLRHEYGGVLVMMLTVQCLVNMNGIVLTSPVNLEEAFRGLLKAILLDNTECTLSNFRIDAGRRSVAPGVRNPFEKMLVVELIVYLASQEDSPFCETNSSNESVVAYGQAVCIGERLLEEKHKLVFEENMLRMQFSLLQRLFMLQVLQSCLTVGMDVDFLSEDDVCQGRNLSAEKERPELLSEKGLHPQRGSTRSRAEPTRHPTAYVCGLTKKLMREPVVLKNGRRFEYDALQNVIGQLGHVDPISGEAIDEEIEVDIALQQEISAYRVKCALHKRGS</sequence>
<protein>
    <recommendedName>
        <fullName evidence="2">U-box domain-containing protein</fullName>
    </recommendedName>
</protein>
<dbReference type="EMBL" id="JAFJZO010000013">
    <property type="protein sequence ID" value="KAG5509552.1"/>
    <property type="molecule type" value="Genomic_DNA"/>
</dbReference>
<name>A0A836INH6_9TRYP</name>
<feature type="region of interest" description="Disordered" evidence="1">
    <location>
        <begin position="605"/>
        <end position="629"/>
    </location>
</feature>
<gene>
    <name evidence="3" type="ORF">JKF63_06257</name>
</gene>
<dbReference type="InterPro" id="IPR013083">
    <property type="entry name" value="Znf_RING/FYVE/PHD"/>
</dbReference>
<dbReference type="SMART" id="SM00504">
    <property type="entry name" value="Ubox"/>
    <property type="match status" value="1"/>
</dbReference>
<feature type="compositionally biased region" description="Basic and acidic residues" evidence="1">
    <location>
        <begin position="605"/>
        <end position="614"/>
    </location>
</feature>
<dbReference type="OrthoDB" id="7537227at2759"/>
<dbReference type="InterPro" id="IPR003613">
    <property type="entry name" value="Ubox_domain"/>
</dbReference>
<dbReference type="KEGG" id="phet:94292284"/>
<dbReference type="Gene3D" id="3.30.40.10">
    <property type="entry name" value="Zinc/RING finger domain, C3HC4 (zinc finger)"/>
    <property type="match status" value="1"/>
</dbReference>
<accession>A0A836INH6</accession>
<dbReference type="Proteomes" id="UP000674318">
    <property type="component" value="Chromosome 13"/>
</dbReference>
<dbReference type="GO" id="GO:0004842">
    <property type="term" value="F:ubiquitin-protein transferase activity"/>
    <property type="evidence" value="ECO:0007669"/>
    <property type="project" value="InterPro"/>
</dbReference>
<dbReference type="GeneID" id="94292284"/>
<dbReference type="SUPFAM" id="SSF57850">
    <property type="entry name" value="RING/U-box"/>
    <property type="match status" value="1"/>
</dbReference>
<keyword evidence="4" id="KW-1185">Reference proteome</keyword>
<organism evidence="3 4">
    <name type="scientific">Porcisia hertigi</name>
    <dbReference type="NCBI Taxonomy" id="2761500"/>
    <lineage>
        <taxon>Eukaryota</taxon>
        <taxon>Discoba</taxon>
        <taxon>Euglenozoa</taxon>
        <taxon>Kinetoplastea</taxon>
        <taxon>Metakinetoplastina</taxon>
        <taxon>Trypanosomatida</taxon>
        <taxon>Trypanosomatidae</taxon>
        <taxon>Leishmaniinae</taxon>
        <taxon>Porcisia</taxon>
    </lineage>
</organism>
<dbReference type="AlphaFoldDB" id="A0A836INH6"/>